<dbReference type="InterPro" id="IPR027791">
    <property type="entry name" value="Galactosyl_T_C"/>
</dbReference>
<protein>
    <recommendedName>
        <fullName evidence="3">Galactosyltransferase C-terminal domain-containing protein</fullName>
    </recommendedName>
</protein>
<evidence type="ECO:0000313" key="4">
    <source>
        <dbReference type="EMBL" id="CAD8825346.1"/>
    </source>
</evidence>
<dbReference type="CDD" id="cd00761">
    <property type="entry name" value="Glyco_tranf_GTA_type"/>
    <property type="match status" value="1"/>
</dbReference>
<name>A0A7S0ZLE2_9RHOD</name>
<dbReference type="EMBL" id="HBFP01013480">
    <property type="protein sequence ID" value="CAD8825346.1"/>
    <property type="molecule type" value="Transcribed_RNA"/>
</dbReference>
<sequence>MDGMSRVRKDGRRIIYEVYLSFTHSTFRERVTILFFLSVPFLFFFLFLTRIVFPSKPERINFPESVVNQSLQSRHNESPFSNEYSSEYSLQSRVSLENVSTIDEIRAYRMQKRADAGLNPTPHVSLVAGCRDRSSFLLQALSSWLIALDEDDEIILVDWSTDDRLLSVSSVAELTGNDQRVLTVSVKDQDDWILSRAYNLAAKFASGLNLLKVDCDTVLEADFIQSHPLNESQGNSIFYQTSWKAARNENERHLNGVFYVNRQRFVEVHGYDERLTTYGWDDTDLYSRFKQSGMHSVHMNFEKLHHIQHGDDARGANQQSVDDNPQIETQAIEVAIHWMASDFQRFVFKHAAVTFEIQTMSLSPRKAVAPKSIQSLARSQKAQKRSMNSLALQKLGSWASKVEYSQNEYNYRVFSNTFSRIEAQVTRSARNVLEELSEQERNEIHKLAEDRILHDAYGIPWDFISEFSHFKSDLLRNLHSISTLPNSRWGRGLGVVFLEVSGAAAYRVAALVSALALALMHNRPLIIVWTDFESSKTEFGNLFNTELSGDSSTLLFAMNRVKCRQKLDFCMEWDKMYGSIAEFRSGDDEGMIQRLIDDKLPAKHHLLLRLNDSLAMVPKSEKIKALESLIPSESLLKAVEKYQNVSGSLGIYLGQGLKRKALSAVAQRVGRLAKSRNLFVFVIGTEFDDVKIVRQELNEMSLLSAEEIDQIRNFNQSQTQSMTRELAELYALGMFCKDIINDGKMPRVVAELIDLFRSIRK</sequence>
<evidence type="ECO:0000256" key="2">
    <source>
        <dbReference type="SAM" id="Phobius"/>
    </source>
</evidence>
<accession>A0A7S0ZLE2</accession>
<proteinExistence type="predicted"/>
<dbReference type="Gene3D" id="3.90.550.10">
    <property type="entry name" value="Spore Coat Polysaccharide Biosynthesis Protein SpsA, Chain A"/>
    <property type="match status" value="1"/>
</dbReference>
<feature type="domain" description="Galactosyltransferase C-terminal" evidence="3">
    <location>
        <begin position="248"/>
        <end position="309"/>
    </location>
</feature>
<keyword evidence="2" id="KW-0812">Transmembrane</keyword>
<keyword evidence="2" id="KW-0472">Membrane</keyword>
<keyword evidence="1" id="KW-0808">Transferase</keyword>
<dbReference type="AlphaFoldDB" id="A0A7S0ZLE2"/>
<feature type="transmembrane region" description="Helical" evidence="2">
    <location>
        <begin position="31"/>
        <end position="53"/>
    </location>
</feature>
<dbReference type="Pfam" id="PF02709">
    <property type="entry name" value="Glyco_transf_7C"/>
    <property type="match status" value="1"/>
</dbReference>
<gene>
    <name evidence="4" type="ORF">TOLI1172_LOCUS9745</name>
</gene>
<keyword evidence="2" id="KW-1133">Transmembrane helix</keyword>
<dbReference type="PANTHER" id="PTHR40743:SF1">
    <property type="entry name" value="POSSIBLE GLYCOSYLTRANSFERASE"/>
    <property type="match status" value="1"/>
</dbReference>
<dbReference type="PANTHER" id="PTHR40743">
    <property type="entry name" value="NUCLEOTIDE-DIPHOSPHO-SUGAR TRANSFERASE CONTAINING PROTEIN"/>
    <property type="match status" value="1"/>
</dbReference>
<reference evidence="4" key="1">
    <citation type="submission" date="2021-01" db="EMBL/GenBank/DDBJ databases">
        <authorList>
            <person name="Corre E."/>
            <person name="Pelletier E."/>
            <person name="Niang G."/>
            <person name="Scheremetjew M."/>
            <person name="Finn R."/>
            <person name="Kale V."/>
            <person name="Holt S."/>
            <person name="Cochrane G."/>
            <person name="Meng A."/>
            <person name="Brown T."/>
            <person name="Cohen L."/>
        </authorList>
    </citation>
    <scope>NUCLEOTIDE SEQUENCE</scope>
    <source>
        <strain evidence="4">CCMP3278</strain>
    </source>
</reference>
<evidence type="ECO:0000259" key="3">
    <source>
        <dbReference type="Pfam" id="PF02709"/>
    </source>
</evidence>
<evidence type="ECO:0000256" key="1">
    <source>
        <dbReference type="ARBA" id="ARBA00022679"/>
    </source>
</evidence>
<organism evidence="4">
    <name type="scientific">Timspurckia oligopyrenoides</name>
    <dbReference type="NCBI Taxonomy" id="708627"/>
    <lineage>
        <taxon>Eukaryota</taxon>
        <taxon>Rhodophyta</taxon>
        <taxon>Bangiophyceae</taxon>
        <taxon>Porphyridiales</taxon>
        <taxon>Porphyridiaceae</taxon>
        <taxon>Timspurckia</taxon>
    </lineage>
</organism>
<dbReference type="SUPFAM" id="SSF53448">
    <property type="entry name" value="Nucleotide-diphospho-sugar transferases"/>
    <property type="match status" value="1"/>
</dbReference>
<dbReference type="InterPro" id="IPR029044">
    <property type="entry name" value="Nucleotide-diphossugar_trans"/>
</dbReference>
<dbReference type="GO" id="GO:0016740">
    <property type="term" value="F:transferase activity"/>
    <property type="evidence" value="ECO:0007669"/>
    <property type="project" value="UniProtKB-KW"/>
</dbReference>